<gene>
    <name evidence="2" type="ORF">WDU99_16720</name>
</gene>
<proteinExistence type="predicted"/>
<evidence type="ECO:0000256" key="1">
    <source>
        <dbReference type="SAM" id="Phobius"/>
    </source>
</evidence>
<keyword evidence="1" id="KW-1133">Transmembrane helix</keyword>
<dbReference type="RefSeq" id="WP_337333602.1">
    <property type="nucleotide sequence ID" value="NZ_JBBDGM010000021.1"/>
</dbReference>
<protein>
    <submittedName>
        <fullName evidence="2">Uncharacterized protein</fullName>
    </submittedName>
</protein>
<keyword evidence="3" id="KW-1185">Reference proteome</keyword>
<organism evidence="2 3">
    <name type="scientific">Microbacterium bandirmense</name>
    <dbReference type="NCBI Taxonomy" id="3122050"/>
    <lineage>
        <taxon>Bacteria</taxon>
        <taxon>Bacillati</taxon>
        <taxon>Actinomycetota</taxon>
        <taxon>Actinomycetes</taxon>
        <taxon>Micrococcales</taxon>
        <taxon>Microbacteriaceae</taxon>
        <taxon>Microbacterium</taxon>
    </lineage>
</organism>
<feature type="transmembrane region" description="Helical" evidence="1">
    <location>
        <begin position="83"/>
        <end position="106"/>
    </location>
</feature>
<accession>A0ABU8LFJ7</accession>
<name>A0ABU8LFJ7_9MICO</name>
<evidence type="ECO:0000313" key="2">
    <source>
        <dbReference type="EMBL" id="MEJ1089963.1"/>
    </source>
</evidence>
<keyword evidence="1" id="KW-0812">Transmembrane</keyword>
<dbReference type="Proteomes" id="UP001371224">
    <property type="component" value="Unassembled WGS sequence"/>
</dbReference>
<sequence>MISSAQAQPSRVLSEQLLITRIITAVGLALLLLLGAAGASHSESEEASSSLLVASTLLDPHLASGEPGSTVDKHMAAADASTAGVLVGAALCALGMLCGLVFVIFARMVSRRRGVAYLVPRWMALWLVPVRIIVARTGALSLTQLGLSRT</sequence>
<reference evidence="2 3" key="1">
    <citation type="submission" date="2024-02" db="EMBL/GenBank/DDBJ databases">
        <authorList>
            <person name="Saticioglu I.B."/>
        </authorList>
    </citation>
    <scope>NUCLEOTIDE SEQUENCE [LARGE SCALE GENOMIC DNA]</scope>
    <source>
        <strain evidence="2 3">Mu-80</strain>
    </source>
</reference>
<feature type="transmembrane region" description="Helical" evidence="1">
    <location>
        <begin position="118"/>
        <end position="139"/>
    </location>
</feature>
<dbReference type="EMBL" id="JBBDGM010000021">
    <property type="protein sequence ID" value="MEJ1089963.1"/>
    <property type="molecule type" value="Genomic_DNA"/>
</dbReference>
<comment type="caution">
    <text evidence="2">The sequence shown here is derived from an EMBL/GenBank/DDBJ whole genome shotgun (WGS) entry which is preliminary data.</text>
</comment>
<feature type="transmembrane region" description="Helical" evidence="1">
    <location>
        <begin position="18"/>
        <end position="39"/>
    </location>
</feature>
<keyword evidence="1" id="KW-0472">Membrane</keyword>
<evidence type="ECO:0000313" key="3">
    <source>
        <dbReference type="Proteomes" id="UP001371224"/>
    </source>
</evidence>